<proteinExistence type="inferred from homology"/>
<dbReference type="SUPFAM" id="SSF51219">
    <property type="entry name" value="TRAP-like"/>
    <property type="match status" value="1"/>
</dbReference>
<dbReference type="InterPro" id="IPR036983">
    <property type="entry name" value="AIM24_sf"/>
</dbReference>
<dbReference type="InterPro" id="IPR002838">
    <property type="entry name" value="AIM24"/>
</dbReference>
<comment type="similarity">
    <text evidence="2 6">Belongs to the AIM24 family.</text>
</comment>
<dbReference type="PANTHER" id="PTHR36959">
    <property type="entry name" value="ALTERED INHERITANCE OF MITOCHONDRIA PROTEIN 24, MITOCHONDRIAL"/>
    <property type="match status" value="1"/>
</dbReference>
<evidence type="ECO:0000256" key="6">
    <source>
        <dbReference type="RuleBase" id="RU363045"/>
    </source>
</evidence>
<evidence type="ECO:0000256" key="2">
    <source>
        <dbReference type="ARBA" id="ARBA00009322"/>
    </source>
</evidence>
<reference evidence="7" key="1">
    <citation type="submission" date="2014-02" db="EMBL/GenBank/DDBJ databases">
        <authorList>
            <person name="Genoscope - CEA"/>
        </authorList>
    </citation>
    <scope>NUCLEOTIDE SEQUENCE</scope>
    <source>
        <strain evidence="7">LS3</strain>
    </source>
</reference>
<comment type="subcellular location">
    <subcellularLocation>
        <location evidence="1 6">Mitochondrion</location>
    </subcellularLocation>
</comment>
<dbReference type="GO" id="GO:0007007">
    <property type="term" value="P:inner mitochondrial membrane organization"/>
    <property type="evidence" value="ECO:0007669"/>
    <property type="project" value="TreeGrafter"/>
</dbReference>
<name>A0A060TFV4_BLAAD</name>
<accession>A0A060TFV4</accession>
<evidence type="ECO:0000256" key="5">
    <source>
        <dbReference type="ARBA" id="ARBA00023128"/>
    </source>
</evidence>
<dbReference type="PhylomeDB" id="A0A060TFV4"/>
<gene>
    <name evidence="7" type="ORF">GNLVRS02_ARAD1D26048g</name>
</gene>
<protein>
    <recommendedName>
        <fullName evidence="3 6">Altered inheritance of mitochondria protein 24, mitochondrial</fullName>
    </recommendedName>
</protein>
<dbReference type="PANTHER" id="PTHR36959:SF2">
    <property type="entry name" value="ALTERED INHERITANCE OF MITOCHONDRIA PROTEIN 24, MITOCHONDRIAL"/>
    <property type="match status" value="1"/>
</dbReference>
<keyword evidence="5 6" id="KW-0496">Mitochondrion</keyword>
<dbReference type="Gene3D" id="3.60.160.10">
    <property type="entry name" value="Mitochondrial biogenesis AIM24"/>
    <property type="match status" value="1"/>
</dbReference>
<keyword evidence="4" id="KW-0809">Transit peptide</keyword>
<organism evidence="7">
    <name type="scientific">Blastobotrys adeninivorans</name>
    <name type="common">Yeast</name>
    <name type="synonym">Arxula adeninivorans</name>
    <dbReference type="NCBI Taxonomy" id="409370"/>
    <lineage>
        <taxon>Eukaryota</taxon>
        <taxon>Fungi</taxon>
        <taxon>Dikarya</taxon>
        <taxon>Ascomycota</taxon>
        <taxon>Saccharomycotina</taxon>
        <taxon>Dipodascomycetes</taxon>
        <taxon>Dipodascales</taxon>
        <taxon>Trichomonascaceae</taxon>
        <taxon>Blastobotrys</taxon>
    </lineage>
</organism>
<dbReference type="GO" id="GO:0005743">
    <property type="term" value="C:mitochondrial inner membrane"/>
    <property type="evidence" value="ECO:0007669"/>
    <property type="project" value="TreeGrafter"/>
</dbReference>
<evidence type="ECO:0000256" key="4">
    <source>
        <dbReference type="ARBA" id="ARBA00022946"/>
    </source>
</evidence>
<dbReference type="EMBL" id="HG937694">
    <property type="protein sequence ID" value="CDP38066.1"/>
    <property type="molecule type" value="Genomic_DNA"/>
</dbReference>
<dbReference type="AlphaFoldDB" id="A0A060TFV4"/>
<reference evidence="7" key="2">
    <citation type="submission" date="2014-06" db="EMBL/GenBank/DDBJ databases">
        <title>The complete genome of Blastobotrys (Arxula) adeninivorans LS3 - a yeast of biotechnological interest.</title>
        <authorList>
            <person name="Kunze G."/>
            <person name="Gaillardin C."/>
            <person name="Czernicka M."/>
            <person name="Durrens P."/>
            <person name="Martin T."/>
            <person name="Boer E."/>
            <person name="Gabaldon T."/>
            <person name="Cruz J."/>
            <person name="Talla E."/>
            <person name="Marck C."/>
            <person name="Goffeau A."/>
            <person name="Barbe V."/>
            <person name="Baret P."/>
            <person name="Baronian K."/>
            <person name="Beier S."/>
            <person name="Bleykasten C."/>
            <person name="Bode R."/>
            <person name="Casaregola S."/>
            <person name="Despons L."/>
            <person name="Fairhead C."/>
            <person name="Giersberg M."/>
            <person name="Gierski P."/>
            <person name="Hahnel U."/>
            <person name="Hartmann A."/>
            <person name="Jankowska D."/>
            <person name="Jubin C."/>
            <person name="Jung P."/>
            <person name="Lafontaine I."/>
            <person name="Leh-Louis V."/>
            <person name="Lemaire M."/>
            <person name="Marcet-Houben M."/>
            <person name="Mascher M."/>
            <person name="Morel G."/>
            <person name="Richard G.-F."/>
            <person name="Riechen J."/>
            <person name="Sacerdot C."/>
            <person name="Sarkar A."/>
            <person name="Savel G."/>
            <person name="Schacherer J."/>
            <person name="Sherman D."/>
            <person name="Straub M.-L."/>
            <person name="Stein N."/>
            <person name="Thierry A."/>
            <person name="Trautwein-Schult A."/>
            <person name="Westhof E."/>
            <person name="Worch S."/>
            <person name="Dujon B."/>
            <person name="Souciet J.-L."/>
            <person name="Wincker P."/>
            <person name="Scholz U."/>
            <person name="Neuveglise N."/>
        </authorList>
    </citation>
    <scope>NUCLEOTIDE SEQUENCE</scope>
    <source>
        <strain evidence="7">LS3</strain>
    </source>
</reference>
<evidence type="ECO:0000313" key="7">
    <source>
        <dbReference type="EMBL" id="CDP38066.1"/>
    </source>
</evidence>
<sequence length="371" mass="41077">MRLKSIIDKLTPIMSRLIHVVQSPAVSIPTSLNVSHLIRAPEIKDSVDGIASAKFQVVGSSLLQVSLPPSTPLYTRRNSQVATFNTQEHSIVSSLYVGKALSRLLAWQRPFAFQRIESTVPVSTLLSSPKSLAVITLDGTIDWVIAAKNALHSFTGEQLIVNSKGPFRLRNRPRYVHTFLSGRGTVALSSKGDMYKVSLEQGERFLVLRDSLVAYSLDSNNRNAGIPQLKSIPHSLGEKADQPVVYDDVNESLWDKAKRYSSAVLSFVYRLVHADSGRYVEVKGPATVLLQSSVPFPLNSESLGVNLNANPLESKVHYDAKQFVEEKEYKLERAEKEGLVGRPEDHLKVVTVQNGKATFESTSSFDHLIRK</sequence>
<dbReference type="InterPro" id="IPR016031">
    <property type="entry name" value="Trp_RNA-bd_attenuator-like_dom"/>
</dbReference>
<evidence type="ECO:0000256" key="3">
    <source>
        <dbReference type="ARBA" id="ARBA00013287"/>
    </source>
</evidence>
<dbReference type="Pfam" id="PF01987">
    <property type="entry name" value="AIM24"/>
    <property type="match status" value="1"/>
</dbReference>
<evidence type="ECO:0000256" key="1">
    <source>
        <dbReference type="ARBA" id="ARBA00004173"/>
    </source>
</evidence>